<sequence>MLSNPYFKSVLWLIGFGGMGYGLMVLTEPNAEKIERIKASVSGEKLSADDQRKALFMKKLQEAATTSAPVYRPSTDKKDS</sequence>
<dbReference type="Proteomes" id="UP001652628">
    <property type="component" value="Chromosome 2L"/>
</dbReference>
<dbReference type="Pfam" id="PF15141">
    <property type="entry name" value="UQCC3"/>
    <property type="match status" value="1"/>
</dbReference>
<evidence type="ECO:0008006" key="4">
    <source>
        <dbReference type="Google" id="ProtNLM"/>
    </source>
</evidence>
<name>A0AB39ZY69_DROSZ</name>
<dbReference type="GO" id="GO:0034551">
    <property type="term" value="P:mitochondrial respiratory chain complex III assembly"/>
    <property type="evidence" value="ECO:0007669"/>
    <property type="project" value="InterPro"/>
</dbReference>
<dbReference type="GO" id="GO:0005739">
    <property type="term" value="C:mitochondrion"/>
    <property type="evidence" value="ECO:0007669"/>
    <property type="project" value="GOC"/>
</dbReference>
<keyword evidence="1" id="KW-1133">Transmembrane helix</keyword>
<organism evidence="2 3">
    <name type="scientific">Drosophila suzukii</name>
    <name type="common">Spotted-wing drosophila fruit fly</name>
    <dbReference type="NCBI Taxonomy" id="28584"/>
    <lineage>
        <taxon>Eukaryota</taxon>
        <taxon>Metazoa</taxon>
        <taxon>Ecdysozoa</taxon>
        <taxon>Arthropoda</taxon>
        <taxon>Hexapoda</taxon>
        <taxon>Insecta</taxon>
        <taxon>Pterygota</taxon>
        <taxon>Neoptera</taxon>
        <taxon>Endopterygota</taxon>
        <taxon>Diptera</taxon>
        <taxon>Brachycera</taxon>
        <taxon>Muscomorpha</taxon>
        <taxon>Ephydroidea</taxon>
        <taxon>Drosophilidae</taxon>
        <taxon>Drosophila</taxon>
        <taxon>Sophophora</taxon>
    </lineage>
</organism>
<dbReference type="AlphaFoldDB" id="A0AB39ZY69"/>
<keyword evidence="2" id="KW-1185">Reference proteome</keyword>
<protein>
    <recommendedName>
        <fullName evidence="4">Ubiquinol-cytochrome-c reductase complex assembly factor 3</fullName>
    </recommendedName>
</protein>
<keyword evidence="1" id="KW-0472">Membrane</keyword>
<evidence type="ECO:0000256" key="1">
    <source>
        <dbReference type="SAM" id="Phobius"/>
    </source>
</evidence>
<dbReference type="RefSeq" id="XP_016945533.1">
    <property type="nucleotide sequence ID" value="XM_017090044.4"/>
</dbReference>
<feature type="transmembrane region" description="Helical" evidence="1">
    <location>
        <begin position="6"/>
        <end position="26"/>
    </location>
</feature>
<evidence type="ECO:0000313" key="3">
    <source>
        <dbReference type="RefSeq" id="XP_016945533.1"/>
    </source>
</evidence>
<dbReference type="InterPro" id="IPR027896">
    <property type="entry name" value="UQCC3"/>
</dbReference>
<accession>A0AB39ZY69</accession>
<keyword evidence="1" id="KW-0812">Transmembrane</keyword>
<evidence type="ECO:0000313" key="2">
    <source>
        <dbReference type="Proteomes" id="UP001652628"/>
    </source>
</evidence>
<reference evidence="3" key="1">
    <citation type="submission" date="2025-08" db="UniProtKB">
        <authorList>
            <consortium name="RefSeq"/>
        </authorList>
    </citation>
    <scope>IDENTIFICATION</scope>
</reference>
<gene>
    <name evidence="3" type="primary">LOC108021358</name>
</gene>
<dbReference type="GeneID" id="108021358"/>
<proteinExistence type="predicted"/>